<evidence type="ECO:0000256" key="1">
    <source>
        <dbReference type="SAM" id="MobiDB-lite"/>
    </source>
</evidence>
<reference evidence="2 3" key="1">
    <citation type="journal article" date="2018" name="Evol. Lett.">
        <title>Horizontal gene cluster transfer increased hallucinogenic mushroom diversity.</title>
        <authorList>
            <person name="Reynolds H.T."/>
            <person name="Vijayakumar V."/>
            <person name="Gluck-Thaler E."/>
            <person name="Korotkin H.B."/>
            <person name="Matheny P.B."/>
            <person name="Slot J.C."/>
        </authorList>
    </citation>
    <scope>NUCLEOTIDE SEQUENCE [LARGE SCALE GENOMIC DNA]</scope>
    <source>
        <strain evidence="2 3">SRW20</strain>
    </source>
</reference>
<keyword evidence="3" id="KW-1185">Reference proteome</keyword>
<proteinExistence type="predicted"/>
<dbReference type="EMBL" id="NHYE01005383">
    <property type="protein sequence ID" value="PPQ73802.1"/>
    <property type="molecule type" value="Genomic_DNA"/>
</dbReference>
<organism evidence="2 3">
    <name type="scientific">Gymnopilus dilepis</name>
    <dbReference type="NCBI Taxonomy" id="231916"/>
    <lineage>
        <taxon>Eukaryota</taxon>
        <taxon>Fungi</taxon>
        <taxon>Dikarya</taxon>
        <taxon>Basidiomycota</taxon>
        <taxon>Agaricomycotina</taxon>
        <taxon>Agaricomycetes</taxon>
        <taxon>Agaricomycetidae</taxon>
        <taxon>Agaricales</taxon>
        <taxon>Agaricineae</taxon>
        <taxon>Hymenogastraceae</taxon>
        <taxon>Gymnopilus</taxon>
    </lineage>
</organism>
<evidence type="ECO:0000313" key="2">
    <source>
        <dbReference type="EMBL" id="PPQ73802.1"/>
    </source>
</evidence>
<protein>
    <submittedName>
        <fullName evidence="2">Uncharacterized protein</fullName>
    </submittedName>
</protein>
<gene>
    <name evidence="2" type="ORF">CVT26_011527</name>
</gene>
<feature type="compositionally biased region" description="Polar residues" evidence="1">
    <location>
        <begin position="50"/>
        <end position="66"/>
    </location>
</feature>
<dbReference type="Proteomes" id="UP000284706">
    <property type="component" value="Unassembled WGS sequence"/>
</dbReference>
<name>A0A409W5P3_9AGAR</name>
<dbReference type="AlphaFoldDB" id="A0A409W5P3"/>
<comment type="caution">
    <text evidence="2">The sequence shown here is derived from an EMBL/GenBank/DDBJ whole genome shotgun (WGS) entry which is preliminary data.</text>
</comment>
<dbReference type="InParanoid" id="A0A409W5P3"/>
<sequence>MAAAERLNQDDSATWLTLSYGTRIQHNTAFVASHLGFSSRDDLTRFQPISPMNTPLELQQRQPRTR</sequence>
<feature type="region of interest" description="Disordered" evidence="1">
    <location>
        <begin position="46"/>
        <end position="66"/>
    </location>
</feature>
<evidence type="ECO:0000313" key="3">
    <source>
        <dbReference type="Proteomes" id="UP000284706"/>
    </source>
</evidence>
<accession>A0A409W5P3</accession>